<dbReference type="RefSeq" id="WP_218465908.1">
    <property type="nucleotide sequence ID" value="NZ_JADRCR010000001.1"/>
</dbReference>
<gene>
    <name evidence="1" type="ORF">I2494_00455</name>
</gene>
<proteinExistence type="predicted"/>
<organism evidence="1 2">
    <name type="scientific">Limnobaculum allomyrinae</name>
    <dbReference type="NCBI Taxonomy" id="2791986"/>
    <lineage>
        <taxon>Bacteria</taxon>
        <taxon>Pseudomonadati</taxon>
        <taxon>Pseudomonadota</taxon>
        <taxon>Gammaproteobacteria</taxon>
        <taxon>Enterobacterales</taxon>
        <taxon>Budviciaceae</taxon>
        <taxon>Limnobaculum</taxon>
    </lineage>
</organism>
<reference evidence="1 2" key="1">
    <citation type="submission" date="2020-11" db="EMBL/GenBank/DDBJ databases">
        <title>Insectihabitans protaetiae gen. nov. sp. nov. and Insectihabitans allomyrinae sp. nov., isolated from larvae of Protaetia brevitarsis seulensis and Allomyrina dichotoma, respectively.</title>
        <authorList>
            <person name="Lee S.D."/>
            <person name="Byeon Y.-S."/>
            <person name="Kim S.-M."/>
            <person name="Yang H.L."/>
            <person name="Kim I.S."/>
        </authorList>
    </citation>
    <scope>NUCLEOTIDE SEQUENCE [LARGE SCALE GENOMIC DNA]</scope>
    <source>
        <strain evidence="1 2">BWR-B9</strain>
    </source>
</reference>
<evidence type="ECO:0000313" key="2">
    <source>
        <dbReference type="Proteomes" id="UP001296921"/>
    </source>
</evidence>
<name>A0ABS1IKG4_9GAMM</name>
<sequence length="141" mass="16516">MNDGIKQENIKQYLSAFTNNIDEKNYVYCQIKPVTIISWITNILRFGQASIMYFSENEIVFLHLNRMGNYVGNTTIIPYEDINHFDRVSFAAIHLMLIKCNVNKDMSITIPKLLLGGKWQSENLKNLLDNDFYKDIWQKNS</sequence>
<accession>A0ABS1IKG4</accession>
<comment type="caution">
    <text evidence="1">The sequence shown here is derived from an EMBL/GenBank/DDBJ whole genome shotgun (WGS) entry which is preliminary data.</text>
</comment>
<dbReference type="EMBL" id="JADRCR010000001">
    <property type="protein sequence ID" value="MBK5142202.1"/>
    <property type="molecule type" value="Genomic_DNA"/>
</dbReference>
<keyword evidence="2" id="KW-1185">Reference proteome</keyword>
<dbReference type="Proteomes" id="UP001296921">
    <property type="component" value="Unassembled WGS sequence"/>
</dbReference>
<protein>
    <submittedName>
        <fullName evidence="1">Uncharacterized protein</fullName>
    </submittedName>
</protein>
<evidence type="ECO:0000313" key="1">
    <source>
        <dbReference type="EMBL" id="MBK5142202.1"/>
    </source>
</evidence>